<protein>
    <recommendedName>
        <fullName evidence="1">ESAT-6-like protein</fullName>
    </recommendedName>
</protein>
<comment type="similarity">
    <text evidence="1">Belongs to the WXG100 family.</text>
</comment>
<dbReference type="NCBIfam" id="TIGR03930">
    <property type="entry name" value="WXG100_ESAT6"/>
    <property type="match status" value="1"/>
</dbReference>
<organism evidence="3 4">
    <name type="scientific">Amycolatopsis carbonis</name>
    <dbReference type="NCBI Taxonomy" id="715471"/>
    <lineage>
        <taxon>Bacteria</taxon>
        <taxon>Bacillati</taxon>
        <taxon>Actinomycetota</taxon>
        <taxon>Actinomycetes</taxon>
        <taxon>Pseudonocardiales</taxon>
        <taxon>Pseudonocardiaceae</taxon>
        <taxon>Amycolatopsis</taxon>
    </lineage>
</organism>
<name>A0A9Y2IM29_9PSEU</name>
<proteinExistence type="inferred from homology"/>
<accession>A0A9Y2IM29</accession>
<dbReference type="RefSeq" id="WP_285971703.1">
    <property type="nucleotide sequence ID" value="NZ_CP127294.1"/>
</dbReference>
<dbReference type="KEGG" id="acab:QRX50_10160"/>
<feature type="region of interest" description="Disordered" evidence="2">
    <location>
        <begin position="78"/>
        <end position="99"/>
    </location>
</feature>
<evidence type="ECO:0000313" key="4">
    <source>
        <dbReference type="Proteomes" id="UP001236014"/>
    </source>
</evidence>
<dbReference type="SUPFAM" id="SSF140453">
    <property type="entry name" value="EsxAB dimer-like"/>
    <property type="match status" value="1"/>
</dbReference>
<evidence type="ECO:0000313" key="3">
    <source>
        <dbReference type="EMBL" id="WIX81093.1"/>
    </source>
</evidence>
<evidence type="ECO:0000256" key="1">
    <source>
        <dbReference type="RuleBase" id="RU362001"/>
    </source>
</evidence>
<evidence type="ECO:0000256" key="2">
    <source>
        <dbReference type="SAM" id="MobiDB-lite"/>
    </source>
</evidence>
<dbReference type="InterPro" id="IPR036689">
    <property type="entry name" value="ESAT-6-like_sf"/>
</dbReference>
<keyword evidence="4" id="KW-1185">Reference proteome</keyword>
<dbReference type="Gene3D" id="1.10.287.1060">
    <property type="entry name" value="ESAT-6-like"/>
    <property type="match status" value="1"/>
</dbReference>
<gene>
    <name evidence="3" type="ORF">QRX50_10160</name>
</gene>
<dbReference type="InterPro" id="IPR010310">
    <property type="entry name" value="T7SS_ESAT-6-like"/>
</dbReference>
<dbReference type="EMBL" id="CP127294">
    <property type="protein sequence ID" value="WIX81093.1"/>
    <property type="molecule type" value="Genomic_DNA"/>
</dbReference>
<dbReference type="Pfam" id="PF06013">
    <property type="entry name" value="WXG100"/>
    <property type="match status" value="1"/>
</dbReference>
<dbReference type="AlphaFoldDB" id="A0A9Y2IM29"/>
<reference evidence="3 4" key="1">
    <citation type="submission" date="2023-06" db="EMBL/GenBank/DDBJ databases">
        <authorList>
            <person name="Oyuntsetseg B."/>
            <person name="Kim S.B."/>
        </authorList>
    </citation>
    <scope>NUCLEOTIDE SEQUENCE [LARGE SCALE GENOMIC DNA]</scope>
    <source>
        <strain evidence="3 4">2-15</strain>
    </source>
</reference>
<dbReference type="Proteomes" id="UP001236014">
    <property type="component" value="Chromosome"/>
</dbReference>
<sequence length="99" mass="10875">MALGNFQINFAAMGDTVGTAKQQAQQITSLLEEMHSKIQAQREHWTGSAADEFQSTYEWCHQQAQVLPQALDAASQTLSTINEGTSTTESGNAQRFAQR</sequence>